<organism evidence="2 3">
    <name type="scientific">Candidatus Giovannonibacteria bacterium GW2011_GWF2_42_19</name>
    <dbReference type="NCBI Taxonomy" id="1618659"/>
    <lineage>
        <taxon>Bacteria</taxon>
        <taxon>Candidatus Giovannoniibacteriota</taxon>
    </lineage>
</organism>
<dbReference type="EMBL" id="LCDF01000008">
    <property type="protein sequence ID" value="KKS48483.1"/>
    <property type="molecule type" value="Genomic_DNA"/>
</dbReference>
<sequence length="169" mass="19861">MNSSIQNNFEWEKYIIECLESTDYCSMATVDSKGVWSNPLYFAWDENFNLYFISQPNSRHMQNIEKDPRVSAAIYSTAQDTFGDVVGVQLSGKARILSLKDEIATAKNIYYGRRYGSRGMQIPDNGEDQYINNPKWQFVIIEPDEIFYFDTRFFDEERQRVPEEIFSHK</sequence>
<dbReference type="InterPro" id="IPR012349">
    <property type="entry name" value="Split_barrel_FMN-bd"/>
</dbReference>
<evidence type="ECO:0000313" key="2">
    <source>
        <dbReference type="EMBL" id="KKS48483.1"/>
    </source>
</evidence>
<dbReference type="STRING" id="1618659.UV11_C0008G0022"/>
<keyword evidence="2" id="KW-0396">Initiation factor</keyword>
<comment type="caution">
    <text evidence="2">The sequence shown here is derived from an EMBL/GenBank/DDBJ whole genome shotgun (WGS) entry which is preliminary data.</text>
</comment>
<reference evidence="2 3" key="1">
    <citation type="journal article" date="2015" name="Nature">
        <title>rRNA introns, odd ribosomes, and small enigmatic genomes across a large radiation of phyla.</title>
        <authorList>
            <person name="Brown C.T."/>
            <person name="Hug L.A."/>
            <person name="Thomas B.C."/>
            <person name="Sharon I."/>
            <person name="Castelle C.J."/>
            <person name="Singh A."/>
            <person name="Wilkins M.J."/>
            <person name="Williams K.H."/>
            <person name="Banfield J.F."/>
        </authorList>
    </citation>
    <scope>NUCLEOTIDE SEQUENCE [LARGE SCALE GENOMIC DNA]</scope>
</reference>
<keyword evidence="2" id="KW-0648">Protein biosynthesis</keyword>
<dbReference type="InterPro" id="IPR011576">
    <property type="entry name" value="Pyridox_Oxase_N"/>
</dbReference>
<gene>
    <name evidence="2" type="ORF">UV11_C0008G0022</name>
</gene>
<evidence type="ECO:0000313" key="3">
    <source>
        <dbReference type="Proteomes" id="UP000034036"/>
    </source>
</evidence>
<name>A0A0G1CFY0_9BACT</name>
<dbReference type="Proteomes" id="UP000034036">
    <property type="component" value="Unassembled WGS sequence"/>
</dbReference>
<accession>A0A0G1CFY0</accession>
<feature type="domain" description="Pyridoxamine 5'-phosphate oxidase N-terminal" evidence="1">
    <location>
        <begin position="17"/>
        <end position="147"/>
    </location>
</feature>
<dbReference type="Pfam" id="PF01243">
    <property type="entry name" value="PNPOx_N"/>
    <property type="match status" value="1"/>
</dbReference>
<protein>
    <submittedName>
        <fullName evidence="2">Translation initiation factor IF-2</fullName>
    </submittedName>
</protein>
<dbReference type="AlphaFoldDB" id="A0A0G1CFY0"/>
<proteinExistence type="predicted"/>
<dbReference type="Gene3D" id="2.30.110.10">
    <property type="entry name" value="Electron Transport, Fmn-binding Protein, Chain A"/>
    <property type="match status" value="1"/>
</dbReference>
<dbReference type="SUPFAM" id="SSF50475">
    <property type="entry name" value="FMN-binding split barrel"/>
    <property type="match status" value="1"/>
</dbReference>
<dbReference type="GO" id="GO:0003743">
    <property type="term" value="F:translation initiation factor activity"/>
    <property type="evidence" value="ECO:0007669"/>
    <property type="project" value="UniProtKB-KW"/>
</dbReference>
<evidence type="ECO:0000259" key="1">
    <source>
        <dbReference type="Pfam" id="PF01243"/>
    </source>
</evidence>